<dbReference type="PROSITE" id="PS51193">
    <property type="entry name" value="HELICASE_ATP_BIND_2"/>
    <property type="match status" value="1"/>
</dbReference>
<evidence type="ECO:0000256" key="6">
    <source>
        <dbReference type="ARBA" id="ARBA00022806"/>
    </source>
</evidence>
<comment type="similarity">
    <text evidence="13">Belongs to the helicase family. DinG subfamily.</text>
</comment>
<dbReference type="Pfam" id="PF00270">
    <property type="entry name" value="DEAD"/>
    <property type="match status" value="1"/>
</dbReference>
<evidence type="ECO:0000256" key="10">
    <source>
        <dbReference type="ARBA" id="ARBA00023125"/>
    </source>
</evidence>
<name>A0A533QEK3_9BACT</name>
<dbReference type="InterPro" id="IPR011545">
    <property type="entry name" value="DEAD/DEAH_box_helicase_dom"/>
</dbReference>
<protein>
    <submittedName>
        <fullName evidence="16">DinG family ATP-dependent helicase YoaA</fullName>
    </submittedName>
</protein>
<dbReference type="Proteomes" id="UP000319783">
    <property type="component" value="Unassembled WGS sequence"/>
</dbReference>
<keyword evidence="12" id="KW-0413">Isomerase</keyword>
<dbReference type="InterPro" id="IPR045028">
    <property type="entry name" value="DinG/Rad3-like"/>
</dbReference>
<proteinExistence type="inferred from homology"/>
<dbReference type="GO" id="GO:0016818">
    <property type="term" value="F:hydrolase activity, acting on acid anhydrides, in phosphorus-containing anhydrides"/>
    <property type="evidence" value="ECO:0007669"/>
    <property type="project" value="InterPro"/>
</dbReference>
<keyword evidence="3" id="KW-0547">Nucleotide-binding</keyword>
<evidence type="ECO:0000256" key="2">
    <source>
        <dbReference type="ARBA" id="ARBA00022723"/>
    </source>
</evidence>
<dbReference type="InterPro" id="IPR014013">
    <property type="entry name" value="Helic_SF1/SF2_ATP-bd_DinG/Rad3"/>
</dbReference>
<evidence type="ECO:0000256" key="9">
    <source>
        <dbReference type="ARBA" id="ARBA00023014"/>
    </source>
</evidence>
<evidence type="ECO:0000256" key="8">
    <source>
        <dbReference type="ARBA" id="ARBA00023004"/>
    </source>
</evidence>
<reference evidence="16 17" key="1">
    <citation type="submission" date="2019-04" db="EMBL/GenBank/DDBJ databases">
        <title>Genome of a novel bacterium Candidatus Jettenia ecosi reconstructed from metagenome of an anammox bioreactor.</title>
        <authorList>
            <person name="Mardanov A.V."/>
            <person name="Beletsky A.V."/>
            <person name="Ravin N.V."/>
            <person name="Botchkova E.A."/>
            <person name="Litti Y.V."/>
            <person name="Nozhevnikova A.N."/>
        </authorList>
    </citation>
    <scope>NUCLEOTIDE SEQUENCE [LARGE SCALE GENOMIC DNA]</scope>
    <source>
        <strain evidence="16">J2</strain>
    </source>
</reference>
<sequence length="851" mass="96460">MKTTKWLAGNFIVPEAMSSIQDAIKKAGGNEVFLIGKLNDELLVIDVDVYAMGNKNAVPAITKDAKYGDVIIHNHPDGILDPSDADIEIASCMGALGVGFYITDNQVKYLYPVVKVKKKPLYEELNFKELLGQFLPGGNFAQQLPRYEYREQQIEMLKSVINAFNCHKIALIEAGTGTGKSLAYLVPAVFWSIKNQERVVISTNTINLQEQLIEKDIPILQKCYGLNFKSVLVKGRNNYLCLRKVYNLRSEGGALIEDNDRQQLNTLLEWAIKTRDGSKADLNFIPREDAWESIQSEADQCTRLKCQFYDACFFYIARRNAASADVLVINHYLLMADLIVRQESKGYEGVAILPPFKKIIIDEAHHLEAVATSNLSSVISRLRITKLLGRLINLKDARKGLLQHIKGKLKEVSSDHDKSIAMDIADKINTEIIESRQHLYNTVLEVFEDISHAAGNYMVNAGLQKDKNEEMKLRITTHFASTHLWYAGIEVKLKSLCTEIHKFTLLLKTVLDKIGELSKKSQDILSSVLIDIVSCKMRLKMVAHDMSFFITTNEKFCKWIEIKRYKENPIIRFCTAPLSVSDGLKACLYDNYPTILLTSATLAVNNNFTFFKENIGLNQITEDRLSELMLRSPFDYKKQVIVGIPTDISEPNGSGYALALERNIFKTIEISEGRALILFTSYNLLDNLYQKLEPRITHMGYTCLKQGMDSRNRLLDTFKKDKTSVLFATDSFWEGIDVKGDALECVILTRLPFKVPTEPIIEARAEAIENSGGDAFYNYSLPMAVIKFKQGFGRLIRSRDDKGVVVIFDSRVVTKRYGRIFLESLPNIRCIKDKGEIVFQEMKEFLVQSLH</sequence>
<keyword evidence="4" id="KW-0227">DNA damage</keyword>
<dbReference type="InterPro" id="IPR006554">
    <property type="entry name" value="Helicase-like_DEXD_c2"/>
</dbReference>
<dbReference type="GO" id="GO:0006281">
    <property type="term" value="P:DNA repair"/>
    <property type="evidence" value="ECO:0007669"/>
    <property type="project" value="UniProtKB-KW"/>
</dbReference>
<comment type="caution">
    <text evidence="16">The sequence shown here is derived from an EMBL/GenBank/DDBJ whole genome shotgun (WGS) entry which is preliminary data.</text>
</comment>
<keyword evidence="6 16" id="KW-0347">Helicase</keyword>
<dbReference type="GO" id="GO:0051539">
    <property type="term" value="F:4 iron, 4 sulfur cluster binding"/>
    <property type="evidence" value="ECO:0007669"/>
    <property type="project" value="UniProtKB-KW"/>
</dbReference>
<dbReference type="InterPro" id="IPR010614">
    <property type="entry name" value="RAD3-like_helicase_DEAD"/>
</dbReference>
<dbReference type="Pfam" id="PF06733">
    <property type="entry name" value="DEAD_2"/>
    <property type="match status" value="1"/>
</dbReference>
<evidence type="ECO:0000256" key="5">
    <source>
        <dbReference type="ARBA" id="ARBA00022801"/>
    </source>
</evidence>
<gene>
    <name evidence="16" type="ORF">JETT_0702</name>
</gene>
<keyword evidence="8" id="KW-0408">Iron</keyword>
<keyword evidence="9" id="KW-0411">Iron-sulfur</keyword>
<keyword evidence="2" id="KW-0479">Metal-binding</keyword>
<evidence type="ECO:0000259" key="15">
    <source>
        <dbReference type="PROSITE" id="PS51194"/>
    </source>
</evidence>
<evidence type="ECO:0000256" key="1">
    <source>
        <dbReference type="ARBA" id="ARBA00022485"/>
    </source>
</evidence>
<keyword evidence="7" id="KW-0067">ATP-binding</keyword>
<dbReference type="PANTHER" id="PTHR11472">
    <property type="entry name" value="DNA REPAIR DEAD HELICASE RAD3/XP-D SUBFAMILY MEMBER"/>
    <property type="match status" value="1"/>
</dbReference>
<keyword evidence="11" id="KW-0234">DNA repair</keyword>
<evidence type="ECO:0000256" key="3">
    <source>
        <dbReference type="ARBA" id="ARBA00022741"/>
    </source>
</evidence>
<dbReference type="InterPro" id="IPR006555">
    <property type="entry name" value="ATP-dep_Helicase_C"/>
</dbReference>
<accession>A0A533QEK3</accession>
<evidence type="ECO:0000256" key="11">
    <source>
        <dbReference type="ARBA" id="ARBA00023204"/>
    </source>
</evidence>
<dbReference type="SMART" id="SM00491">
    <property type="entry name" value="HELICc2"/>
    <property type="match status" value="1"/>
</dbReference>
<feature type="domain" description="Helicase C-terminal" evidence="15">
    <location>
        <begin position="659"/>
        <end position="846"/>
    </location>
</feature>
<dbReference type="Pfam" id="PF13307">
    <property type="entry name" value="Helicase_C_2"/>
    <property type="match status" value="1"/>
</dbReference>
<dbReference type="SUPFAM" id="SSF52540">
    <property type="entry name" value="P-loop containing nucleoside triphosphate hydrolases"/>
    <property type="match status" value="1"/>
</dbReference>
<dbReference type="AlphaFoldDB" id="A0A533QEK3"/>
<dbReference type="EMBL" id="SULG01000009">
    <property type="protein sequence ID" value="TLD43019.1"/>
    <property type="molecule type" value="Genomic_DNA"/>
</dbReference>
<dbReference type="GO" id="GO:0005524">
    <property type="term" value="F:ATP binding"/>
    <property type="evidence" value="ECO:0007669"/>
    <property type="project" value="UniProtKB-KW"/>
</dbReference>
<dbReference type="PROSITE" id="PS51194">
    <property type="entry name" value="HELICASE_CTER"/>
    <property type="match status" value="1"/>
</dbReference>
<keyword evidence="10" id="KW-0238">DNA-binding</keyword>
<dbReference type="InterPro" id="IPR027417">
    <property type="entry name" value="P-loop_NTPase"/>
</dbReference>
<evidence type="ECO:0000313" key="16">
    <source>
        <dbReference type="EMBL" id="TLD43019.1"/>
    </source>
</evidence>
<keyword evidence="1" id="KW-0004">4Fe-4S</keyword>
<dbReference type="InterPro" id="IPR001650">
    <property type="entry name" value="Helicase_C-like"/>
</dbReference>
<evidence type="ECO:0000256" key="4">
    <source>
        <dbReference type="ARBA" id="ARBA00022763"/>
    </source>
</evidence>
<dbReference type="PANTHER" id="PTHR11472:SF34">
    <property type="entry name" value="REGULATOR OF TELOMERE ELONGATION HELICASE 1"/>
    <property type="match status" value="1"/>
</dbReference>
<evidence type="ECO:0000256" key="12">
    <source>
        <dbReference type="ARBA" id="ARBA00023235"/>
    </source>
</evidence>
<evidence type="ECO:0000256" key="13">
    <source>
        <dbReference type="ARBA" id="ARBA00038058"/>
    </source>
</evidence>
<dbReference type="GO" id="GO:0046872">
    <property type="term" value="F:metal ion binding"/>
    <property type="evidence" value="ECO:0007669"/>
    <property type="project" value="UniProtKB-KW"/>
</dbReference>
<evidence type="ECO:0000313" key="17">
    <source>
        <dbReference type="Proteomes" id="UP000319783"/>
    </source>
</evidence>
<evidence type="ECO:0000259" key="14">
    <source>
        <dbReference type="PROSITE" id="PS51193"/>
    </source>
</evidence>
<dbReference type="FunFam" id="3.40.50.300:FF:000437">
    <property type="entry name" value="ATP-dependent DNA helicase DinG"/>
    <property type="match status" value="1"/>
</dbReference>
<evidence type="ECO:0000256" key="7">
    <source>
        <dbReference type="ARBA" id="ARBA00022840"/>
    </source>
</evidence>
<organism evidence="16 17">
    <name type="scientific">Candidatus Jettenia ecosi</name>
    <dbReference type="NCBI Taxonomy" id="2494326"/>
    <lineage>
        <taxon>Bacteria</taxon>
        <taxon>Pseudomonadati</taxon>
        <taxon>Planctomycetota</taxon>
        <taxon>Candidatus Brocadiia</taxon>
        <taxon>Candidatus Brocadiales</taxon>
        <taxon>Candidatus Brocadiaceae</taxon>
        <taxon>Candidatus Jettenia</taxon>
    </lineage>
</organism>
<keyword evidence="5" id="KW-0378">Hydrolase</keyword>
<dbReference type="SMART" id="SM00488">
    <property type="entry name" value="DEXDc2"/>
    <property type="match status" value="1"/>
</dbReference>
<dbReference type="GO" id="GO:0003677">
    <property type="term" value="F:DNA binding"/>
    <property type="evidence" value="ECO:0007669"/>
    <property type="project" value="UniProtKB-KW"/>
</dbReference>
<dbReference type="GO" id="GO:0003678">
    <property type="term" value="F:DNA helicase activity"/>
    <property type="evidence" value="ECO:0007669"/>
    <property type="project" value="InterPro"/>
</dbReference>
<feature type="domain" description="Helicase ATP-binding" evidence="14">
    <location>
        <begin position="139"/>
        <end position="423"/>
    </location>
</feature>
<dbReference type="Gene3D" id="3.40.50.300">
    <property type="entry name" value="P-loop containing nucleotide triphosphate hydrolases"/>
    <property type="match status" value="2"/>
</dbReference>